<sequence length="205" mass="23561">MINDDSLTSSLKLKRNVRVDGKHVRRPQNNRTSVQAEMHEADKADAMEDKLAQWRNCTRSSLNPGLGGRLYEWMYIWPRLKYGEGKESRRIHASSGHLELGTLNWKLQGRKSIEEQSKAKQEIMWHSAITSSDMLVHLWSGKVNGGKGDRKSMRLEEERNNQPVGADKIWEKGKDARWGEGHGRSEGSAQGKRWKTAPDEDQWKK</sequence>
<feature type="compositionally biased region" description="Basic and acidic residues" evidence="1">
    <location>
        <begin position="168"/>
        <end position="185"/>
    </location>
</feature>
<evidence type="ECO:0000313" key="3">
    <source>
        <dbReference type="Proteomes" id="UP000267251"/>
    </source>
</evidence>
<protein>
    <submittedName>
        <fullName evidence="2">Uncharacterized protein</fullName>
    </submittedName>
</protein>
<feature type="compositionally biased region" description="Basic and acidic residues" evidence="1">
    <location>
        <begin position="196"/>
        <end position="205"/>
    </location>
</feature>
<dbReference type="AlphaFoldDB" id="A0A4P9Y1E8"/>
<organism evidence="2 3">
    <name type="scientific">Piptocephalis cylindrospora</name>
    <dbReference type="NCBI Taxonomy" id="1907219"/>
    <lineage>
        <taxon>Eukaryota</taxon>
        <taxon>Fungi</taxon>
        <taxon>Fungi incertae sedis</taxon>
        <taxon>Zoopagomycota</taxon>
        <taxon>Zoopagomycotina</taxon>
        <taxon>Zoopagomycetes</taxon>
        <taxon>Zoopagales</taxon>
        <taxon>Piptocephalidaceae</taxon>
        <taxon>Piptocephalis</taxon>
    </lineage>
</organism>
<dbReference type="EMBL" id="KZ988270">
    <property type="protein sequence ID" value="RKP12607.1"/>
    <property type="molecule type" value="Genomic_DNA"/>
</dbReference>
<dbReference type="Proteomes" id="UP000267251">
    <property type="component" value="Unassembled WGS sequence"/>
</dbReference>
<evidence type="ECO:0000313" key="2">
    <source>
        <dbReference type="EMBL" id="RKP12607.1"/>
    </source>
</evidence>
<evidence type="ECO:0000256" key="1">
    <source>
        <dbReference type="SAM" id="MobiDB-lite"/>
    </source>
</evidence>
<proteinExistence type="predicted"/>
<accession>A0A4P9Y1E8</accession>
<name>A0A4P9Y1E8_9FUNG</name>
<keyword evidence="3" id="KW-1185">Reference proteome</keyword>
<gene>
    <name evidence="2" type="ORF">BJ684DRAFT_16922</name>
</gene>
<reference evidence="3" key="1">
    <citation type="journal article" date="2018" name="Nat. Microbiol.">
        <title>Leveraging single-cell genomics to expand the fungal tree of life.</title>
        <authorList>
            <person name="Ahrendt S.R."/>
            <person name="Quandt C.A."/>
            <person name="Ciobanu D."/>
            <person name="Clum A."/>
            <person name="Salamov A."/>
            <person name="Andreopoulos B."/>
            <person name="Cheng J.F."/>
            <person name="Woyke T."/>
            <person name="Pelin A."/>
            <person name="Henrissat B."/>
            <person name="Reynolds N.K."/>
            <person name="Benny G.L."/>
            <person name="Smith M.E."/>
            <person name="James T.Y."/>
            <person name="Grigoriev I.V."/>
        </authorList>
    </citation>
    <scope>NUCLEOTIDE SEQUENCE [LARGE SCALE GENOMIC DNA]</scope>
</reference>
<feature type="region of interest" description="Disordered" evidence="1">
    <location>
        <begin position="156"/>
        <end position="205"/>
    </location>
</feature>